<dbReference type="AlphaFoldDB" id="N1PKI0"/>
<evidence type="ECO:0000313" key="2">
    <source>
        <dbReference type="Proteomes" id="UP000016933"/>
    </source>
</evidence>
<reference evidence="1 2" key="2">
    <citation type="journal article" date="2012" name="PLoS Pathog.">
        <title>Diverse lifestyles and strategies of plant pathogenesis encoded in the genomes of eighteen Dothideomycetes fungi.</title>
        <authorList>
            <person name="Ohm R.A."/>
            <person name="Feau N."/>
            <person name="Henrissat B."/>
            <person name="Schoch C.L."/>
            <person name="Horwitz B.A."/>
            <person name="Barry K.W."/>
            <person name="Condon B.J."/>
            <person name="Copeland A.C."/>
            <person name="Dhillon B."/>
            <person name="Glaser F."/>
            <person name="Hesse C.N."/>
            <person name="Kosti I."/>
            <person name="LaButti K."/>
            <person name="Lindquist E.A."/>
            <person name="Lucas S."/>
            <person name="Salamov A.A."/>
            <person name="Bradshaw R.E."/>
            <person name="Ciuffetti L."/>
            <person name="Hamelin R.C."/>
            <person name="Kema G.H.J."/>
            <person name="Lawrence C."/>
            <person name="Scott J.A."/>
            <person name="Spatafora J.W."/>
            <person name="Turgeon B.G."/>
            <person name="de Wit P.J.G.M."/>
            <person name="Zhong S."/>
            <person name="Goodwin S.B."/>
            <person name="Grigoriev I.V."/>
        </authorList>
    </citation>
    <scope>NUCLEOTIDE SEQUENCE [LARGE SCALE GENOMIC DNA]</scope>
    <source>
        <strain evidence="2">NZE10 / CBS 128990</strain>
    </source>
</reference>
<evidence type="ECO:0008006" key="3">
    <source>
        <dbReference type="Google" id="ProtNLM"/>
    </source>
</evidence>
<dbReference type="HOGENOM" id="CLU_1161101_0_0_1"/>
<proteinExistence type="predicted"/>
<dbReference type="Proteomes" id="UP000016933">
    <property type="component" value="Unassembled WGS sequence"/>
</dbReference>
<keyword evidence="2" id="KW-1185">Reference proteome</keyword>
<reference evidence="2" key="1">
    <citation type="journal article" date="2012" name="PLoS Genet.">
        <title>The genomes of the fungal plant pathogens Cladosporium fulvum and Dothistroma septosporum reveal adaptation to different hosts and lifestyles but also signatures of common ancestry.</title>
        <authorList>
            <person name="de Wit P.J.G.M."/>
            <person name="van der Burgt A."/>
            <person name="Oekmen B."/>
            <person name="Stergiopoulos I."/>
            <person name="Abd-Elsalam K.A."/>
            <person name="Aerts A.L."/>
            <person name="Bahkali A.H."/>
            <person name="Beenen H.G."/>
            <person name="Chettri P."/>
            <person name="Cox M.P."/>
            <person name="Datema E."/>
            <person name="de Vries R.P."/>
            <person name="Dhillon B."/>
            <person name="Ganley A.R."/>
            <person name="Griffiths S.A."/>
            <person name="Guo Y."/>
            <person name="Hamelin R.C."/>
            <person name="Henrissat B."/>
            <person name="Kabir M.S."/>
            <person name="Jashni M.K."/>
            <person name="Kema G."/>
            <person name="Klaubauf S."/>
            <person name="Lapidus A."/>
            <person name="Levasseur A."/>
            <person name="Lindquist E."/>
            <person name="Mehrabi R."/>
            <person name="Ohm R.A."/>
            <person name="Owen T.J."/>
            <person name="Salamov A."/>
            <person name="Schwelm A."/>
            <person name="Schijlen E."/>
            <person name="Sun H."/>
            <person name="van den Burg H.A."/>
            <person name="van Ham R.C.H.J."/>
            <person name="Zhang S."/>
            <person name="Goodwin S.B."/>
            <person name="Grigoriev I.V."/>
            <person name="Collemare J."/>
            <person name="Bradshaw R.E."/>
        </authorList>
    </citation>
    <scope>NUCLEOTIDE SEQUENCE [LARGE SCALE GENOMIC DNA]</scope>
    <source>
        <strain evidence="2">NZE10 / CBS 128990</strain>
    </source>
</reference>
<sequence>MAPSPGEPKATALNIIELLEKILLQLLMQDRLLDQCVDKAWKSCVEKSSKLQKALFSVADGEPTLCLEGCNLSTSTLDKYLLPRTRSPQRLPGALFFGGAHSDQFDYHGYEVAEQEYELEMDHFIEQQWICHARTLNLVGTTIHPLLVKAFGIEELAWRIELGPNLVDLDKNVRGAEASWRRMLMCQPPLPNLYPCEGAQRKTSQGRNRRQRVPAHLLNNSVKAHDVLVRVLEVMDTWK</sequence>
<evidence type="ECO:0000313" key="1">
    <source>
        <dbReference type="EMBL" id="EME42065.1"/>
    </source>
</evidence>
<protein>
    <recommendedName>
        <fullName evidence="3">F-box domain-containing protein</fullName>
    </recommendedName>
</protein>
<organism evidence="1 2">
    <name type="scientific">Dothistroma septosporum (strain NZE10 / CBS 128990)</name>
    <name type="common">Red band needle blight fungus</name>
    <name type="synonym">Mycosphaerella pini</name>
    <dbReference type="NCBI Taxonomy" id="675120"/>
    <lineage>
        <taxon>Eukaryota</taxon>
        <taxon>Fungi</taxon>
        <taxon>Dikarya</taxon>
        <taxon>Ascomycota</taxon>
        <taxon>Pezizomycotina</taxon>
        <taxon>Dothideomycetes</taxon>
        <taxon>Dothideomycetidae</taxon>
        <taxon>Mycosphaerellales</taxon>
        <taxon>Mycosphaerellaceae</taxon>
        <taxon>Dothistroma</taxon>
    </lineage>
</organism>
<name>N1PKI0_DOTSN</name>
<gene>
    <name evidence="1" type="ORF">DOTSEDRAFT_54528</name>
</gene>
<accession>N1PKI0</accession>
<dbReference type="OrthoDB" id="3800738at2759"/>
<dbReference type="EMBL" id="KB446541">
    <property type="protein sequence ID" value="EME42065.1"/>
    <property type="molecule type" value="Genomic_DNA"/>
</dbReference>